<dbReference type="PANTHER" id="PTHR32444:SF118">
    <property type="entry name" value="OS09G0551150 PROTEIN"/>
    <property type="match status" value="1"/>
</dbReference>
<dbReference type="Pfam" id="PF08276">
    <property type="entry name" value="PAN_2"/>
    <property type="match status" value="1"/>
</dbReference>
<dbReference type="SUPFAM" id="SSF51110">
    <property type="entry name" value="alpha-D-mannose-specific plant lectins"/>
    <property type="match status" value="1"/>
</dbReference>
<evidence type="ECO:0000313" key="6">
    <source>
        <dbReference type="EMBL" id="KAH7544252.1"/>
    </source>
</evidence>
<dbReference type="CDD" id="cd01098">
    <property type="entry name" value="PAN_AP_plant"/>
    <property type="match status" value="1"/>
</dbReference>
<dbReference type="Proteomes" id="UP000827721">
    <property type="component" value="Unassembled WGS sequence"/>
</dbReference>
<evidence type="ECO:0000259" key="4">
    <source>
        <dbReference type="PROSITE" id="PS50927"/>
    </source>
</evidence>
<dbReference type="Pfam" id="PF01453">
    <property type="entry name" value="B_lectin"/>
    <property type="match status" value="1"/>
</dbReference>
<dbReference type="EMBL" id="JAFEMO010000015">
    <property type="protein sequence ID" value="KAH7544252.1"/>
    <property type="molecule type" value="Genomic_DNA"/>
</dbReference>
<feature type="domain" description="Bulb-type lectin" evidence="4">
    <location>
        <begin position="7"/>
        <end position="127"/>
    </location>
</feature>
<dbReference type="InterPro" id="IPR000858">
    <property type="entry name" value="S_locus_glycoprot_dom"/>
</dbReference>
<evidence type="ECO:0000259" key="5">
    <source>
        <dbReference type="PROSITE" id="PS50948"/>
    </source>
</evidence>
<comment type="caution">
    <text evidence="6">The sequence shown here is derived from an EMBL/GenBank/DDBJ whole genome shotgun (WGS) entry which is preliminary data.</text>
</comment>
<keyword evidence="3" id="KW-0325">Glycoprotein</keyword>
<dbReference type="SMART" id="SM00473">
    <property type="entry name" value="PAN_AP"/>
    <property type="match status" value="1"/>
</dbReference>
<dbReference type="InterPro" id="IPR036426">
    <property type="entry name" value="Bulb-type_lectin_dom_sf"/>
</dbReference>
<dbReference type="SMART" id="SM00108">
    <property type="entry name" value="B_lectin"/>
    <property type="match status" value="1"/>
</dbReference>
<proteinExistence type="predicted"/>
<name>A0ABQ8H218_9ROSI</name>
<sequence>MNLSVAVDTISRAQSITDGETLVSASQTFELGFFTTGNLNNRYLGIWYKFSPSTVVWVANRKMPITDKQGVLVVSDDGNLALLSKGKSIIWSTNSSRVPENPVAELLDSGNLVLREHISMSSDSYVWQSFDYPSDTLLTGMKLGWNLRTGFERYLTPWMSDDDPSPGEFSLGLDIHGLPQLVITTGSRKEVRSGPWNGLQFAGVPMMHNLVFKPMLLHKQDELYYTYESSDNTVKTRLVLHQSGTMQRLVWDWKTTNWTILYSWPFDPCDNYAQCGANNYCRINKTPNCECLKGFIPKSQDEWDKKGLSQSRKCVQKLPSECPTGEGFLKLTAIKLPDCSWSNNSMNIKECEAACFKNCSCRAYANSDVSGGSGCLMWFGDLIDVRECPAEFSWGQDIFLRVPASELALSFRVEISEDRIFKSLIRIGLESRKEEAEVPLIDLGTIASATNNFSRANMIGKGGFGPVYKVTVLIYNRGFLHPDHHLNLLGHAWLLWNDERALEVMDICLEDSFIESQVLRCIQVGLLCVQMFPEDRPEMSSVVFMLANEGLVLPEPRQPGFFTERRFIAGTTSSSKEKYHTENAVSITAQDGR</sequence>
<organism evidence="6 7">
    <name type="scientific">Xanthoceras sorbifolium</name>
    <dbReference type="NCBI Taxonomy" id="99658"/>
    <lineage>
        <taxon>Eukaryota</taxon>
        <taxon>Viridiplantae</taxon>
        <taxon>Streptophyta</taxon>
        <taxon>Embryophyta</taxon>
        <taxon>Tracheophyta</taxon>
        <taxon>Spermatophyta</taxon>
        <taxon>Magnoliopsida</taxon>
        <taxon>eudicotyledons</taxon>
        <taxon>Gunneridae</taxon>
        <taxon>Pentapetalae</taxon>
        <taxon>rosids</taxon>
        <taxon>malvids</taxon>
        <taxon>Sapindales</taxon>
        <taxon>Sapindaceae</taxon>
        <taxon>Xanthoceroideae</taxon>
        <taxon>Xanthoceras</taxon>
    </lineage>
</organism>
<keyword evidence="1" id="KW-0732">Signal</keyword>
<dbReference type="Gene3D" id="3.30.200.20">
    <property type="entry name" value="Phosphorylase Kinase, domain 1"/>
    <property type="match status" value="1"/>
</dbReference>
<evidence type="ECO:0000256" key="3">
    <source>
        <dbReference type="ARBA" id="ARBA00023180"/>
    </source>
</evidence>
<evidence type="ECO:0000313" key="7">
    <source>
        <dbReference type="Proteomes" id="UP000827721"/>
    </source>
</evidence>
<dbReference type="Gene3D" id="1.10.510.10">
    <property type="entry name" value="Transferase(Phosphotransferase) domain 1"/>
    <property type="match status" value="1"/>
</dbReference>
<dbReference type="Gene3D" id="2.90.10.10">
    <property type="entry name" value="Bulb-type lectin domain"/>
    <property type="match status" value="1"/>
</dbReference>
<evidence type="ECO:0000256" key="2">
    <source>
        <dbReference type="ARBA" id="ARBA00023157"/>
    </source>
</evidence>
<feature type="domain" description="Apple" evidence="5">
    <location>
        <begin position="322"/>
        <end position="403"/>
    </location>
</feature>
<dbReference type="InterPro" id="IPR003609">
    <property type="entry name" value="Pan_app"/>
</dbReference>
<evidence type="ECO:0000256" key="1">
    <source>
        <dbReference type="ARBA" id="ARBA00022729"/>
    </source>
</evidence>
<dbReference type="CDD" id="cd00028">
    <property type="entry name" value="B_lectin"/>
    <property type="match status" value="1"/>
</dbReference>
<dbReference type="PROSITE" id="PS50927">
    <property type="entry name" value="BULB_LECTIN"/>
    <property type="match status" value="1"/>
</dbReference>
<reference evidence="6 7" key="1">
    <citation type="submission" date="2021-02" db="EMBL/GenBank/DDBJ databases">
        <title>Plant Genome Project.</title>
        <authorList>
            <person name="Zhang R.-G."/>
        </authorList>
    </citation>
    <scope>NUCLEOTIDE SEQUENCE [LARGE SCALE GENOMIC DNA]</scope>
    <source>
        <tissue evidence="6">Leaves</tissue>
    </source>
</reference>
<dbReference type="PANTHER" id="PTHR32444">
    <property type="entry name" value="BULB-TYPE LECTIN DOMAIN-CONTAINING PROTEIN"/>
    <property type="match status" value="1"/>
</dbReference>
<accession>A0ABQ8H218</accession>
<dbReference type="PROSITE" id="PS50948">
    <property type="entry name" value="PAN"/>
    <property type="match status" value="1"/>
</dbReference>
<dbReference type="SUPFAM" id="SSF56112">
    <property type="entry name" value="Protein kinase-like (PK-like)"/>
    <property type="match status" value="1"/>
</dbReference>
<gene>
    <name evidence="6" type="ORF">JRO89_XS15G0136200</name>
</gene>
<dbReference type="Pfam" id="PF00954">
    <property type="entry name" value="S_locus_glycop"/>
    <property type="match status" value="1"/>
</dbReference>
<keyword evidence="2" id="KW-1015">Disulfide bond</keyword>
<keyword evidence="7" id="KW-1185">Reference proteome</keyword>
<protein>
    <submittedName>
        <fullName evidence="6">Uncharacterized protein</fullName>
    </submittedName>
</protein>
<dbReference type="InterPro" id="IPR011009">
    <property type="entry name" value="Kinase-like_dom_sf"/>
</dbReference>
<dbReference type="InterPro" id="IPR001480">
    <property type="entry name" value="Bulb-type_lectin_dom"/>
</dbReference>